<dbReference type="Pfam" id="PF00074">
    <property type="entry name" value="RnaseA"/>
    <property type="match status" value="1"/>
</dbReference>
<evidence type="ECO:0000256" key="1">
    <source>
        <dbReference type="ARBA" id="ARBA00004613"/>
    </source>
</evidence>
<dbReference type="GO" id="GO:0050830">
    <property type="term" value="P:defense response to Gram-positive bacterium"/>
    <property type="evidence" value="ECO:0007669"/>
    <property type="project" value="TreeGrafter"/>
</dbReference>
<evidence type="ECO:0000259" key="6">
    <source>
        <dbReference type="SMART" id="SM00092"/>
    </source>
</evidence>
<keyword evidence="3" id="KW-0964">Secreted</keyword>
<comment type="caution">
    <text evidence="7">The sequence shown here is derived from an EMBL/GenBank/DDBJ whole genome shotgun (WGS) entry which is preliminary data.</text>
</comment>
<organism evidence="7 8">
    <name type="scientific">Mauremys mutica</name>
    <name type="common">yellowpond turtle</name>
    <dbReference type="NCBI Taxonomy" id="74926"/>
    <lineage>
        <taxon>Eukaryota</taxon>
        <taxon>Metazoa</taxon>
        <taxon>Chordata</taxon>
        <taxon>Craniata</taxon>
        <taxon>Vertebrata</taxon>
        <taxon>Euteleostomi</taxon>
        <taxon>Archelosauria</taxon>
        <taxon>Testudinata</taxon>
        <taxon>Testudines</taxon>
        <taxon>Cryptodira</taxon>
        <taxon>Durocryptodira</taxon>
        <taxon>Testudinoidea</taxon>
        <taxon>Geoemydidae</taxon>
        <taxon>Geoemydinae</taxon>
        <taxon>Mauremys</taxon>
    </lineage>
</organism>
<evidence type="ECO:0000313" key="7">
    <source>
        <dbReference type="EMBL" id="KAH1182295.1"/>
    </source>
</evidence>
<dbReference type="InterPro" id="IPR001427">
    <property type="entry name" value="RNaseA"/>
</dbReference>
<keyword evidence="5" id="KW-0812">Transmembrane</keyword>
<dbReference type="Gene3D" id="3.10.130.10">
    <property type="entry name" value="Ribonuclease A-like domain"/>
    <property type="match status" value="1"/>
</dbReference>
<proteinExistence type="inferred from homology"/>
<sequence length="163" mass="17978">MEETDSHPALSPSISPISPLQVDSVTDMAMILGGPRPVLLLPLILLAACLILASGQPWIEPNFIFQRKHLDYEKTKAPTANAYCNTMMIFRGLYGKAVNTFIHEPILKITSICKEGGTPKIGGLYKSKVEFSITQCVFKPDTLSISYIGVVKKRKIIIGCWNL</sequence>
<evidence type="ECO:0000256" key="4">
    <source>
        <dbReference type="ARBA" id="ARBA00023157"/>
    </source>
</evidence>
<feature type="domain" description="Ribonuclease A-domain" evidence="6">
    <location>
        <begin position="59"/>
        <end position="163"/>
    </location>
</feature>
<dbReference type="AlphaFoldDB" id="A0A9D4B6L0"/>
<gene>
    <name evidence="7" type="ORF">KIL84_010049</name>
</gene>
<feature type="transmembrane region" description="Helical" evidence="5">
    <location>
        <begin position="38"/>
        <end position="59"/>
    </location>
</feature>
<dbReference type="GO" id="GO:0004540">
    <property type="term" value="F:RNA nuclease activity"/>
    <property type="evidence" value="ECO:0007669"/>
    <property type="project" value="TreeGrafter"/>
</dbReference>
<dbReference type="PANTHER" id="PTHR11437:SF10">
    <property type="entry name" value="ANGIOGENIN-RELATED"/>
    <property type="match status" value="1"/>
</dbReference>
<evidence type="ECO:0000256" key="3">
    <source>
        <dbReference type="ARBA" id="ARBA00022525"/>
    </source>
</evidence>
<keyword evidence="4" id="KW-1015">Disulfide bond</keyword>
<reference evidence="7" key="1">
    <citation type="submission" date="2021-09" db="EMBL/GenBank/DDBJ databases">
        <title>The genome of Mauremys mutica provides insights into the evolution of semi-aquatic lifestyle.</title>
        <authorList>
            <person name="Gong S."/>
            <person name="Gao Y."/>
        </authorList>
    </citation>
    <scope>NUCLEOTIDE SEQUENCE</scope>
    <source>
        <strain evidence="7">MM-2020</strain>
        <tissue evidence="7">Muscle</tissue>
    </source>
</reference>
<dbReference type="PANTHER" id="PTHR11437">
    <property type="entry name" value="RIBONUCLEASE"/>
    <property type="match status" value="1"/>
</dbReference>
<dbReference type="SMART" id="SM00092">
    <property type="entry name" value="RNAse_Pc"/>
    <property type="match status" value="1"/>
</dbReference>
<comment type="subcellular location">
    <subcellularLocation>
        <location evidence="1">Secreted</location>
    </subcellularLocation>
</comment>
<dbReference type="SUPFAM" id="SSF54076">
    <property type="entry name" value="RNase A-like"/>
    <property type="match status" value="1"/>
</dbReference>
<dbReference type="InterPro" id="IPR036816">
    <property type="entry name" value="RNaseA-like_dom_sf"/>
</dbReference>
<evidence type="ECO:0000256" key="2">
    <source>
        <dbReference type="ARBA" id="ARBA00005600"/>
    </source>
</evidence>
<dbReference type="Proteomes" id="UP000827986">
    <property type="component" value="Unassembled WGS sequence"/>
</dbReference>
<accession>A0A9D4B6L0</accession>
<dbReference type="GO" id="GO:0003676">
    <property type="term" value="F:nucleic acid binding"/>
    <property type="evidence" value="ECO:0007669"/>
    <property type="project" value="InterPro"/>
</dbReference>
<evidence type="ECO:0000313" key="8">
    <source>
        <dbReference type="Proteomes" id="UP000827986"/>
    </source>
</evidence>
<comment type="similarity">
    <text evidence="2">Belongs to the pancreatic ribonuclease family.</text>
</comment>
<keyword evidence="8" id="KW-1185">Reference proteome</keyword>
<keyword evidence="5" id="KW-1133">Transmembrane helix</keyword>
<evidence type="ECO:0000256" key="5">
    <source>
        <dbReference type="SAM" id="Phobius"/>
    </source>
</evidence>
<dbReference type="InterPro" id="IPR023412">
    <property type="entry name" value="RNaseA_domain"/>
</dbReference>
<protein>
    <recommendedName>
        <fullName evidence="6">Ribonuclease A-domain domain-containing protein</fullName>
    </recommendedName>
</protein>
<dbReference type="EMBL" id="JAHDVG010000467">
    <property type="protein sequence ID" value="KAH1182295.1"/>
    <property type="molecule type" value="Genomic_DNA"/>
</dbReference>
<dbReference type="GO" id="GO:0005576">
    <property type="term" value="C:extracellular region"/>
    <property type="evidence" value="ECO:0007669"/>
    <property type="project" value="UniProtKB-SubCell"/>
</dbReference>
<name>A0A9D4B6L0_9SAUR</name>
<keyword evidence="5" id="KW-0472">Membrane</keyword>